<name>A0A5B7GQC5_PORTR</name>
<organism evidence="2 3">
    <name type="scientific">Portunus trituberculatus</name>
    <name type="common">Swimming crab</name>
    <name type="synonym">Neptunus trituberculatus</name>
    <dbReference type="NCBI Taxonomy" id="210409"/>
    <lineage>
        <taxon>Eukaryota</taxon>
        <taxon>Metazoa</taxon>
        <taxon>Ecdysozoa</taxon>
        <taxon>Arthropoda</taxon>
        <taxon>Crustacea</taxon>
        <taxon>Multicrustacea</taxon>
        <taxon>Malacostraca</taxon>
        <taxon>Eumalacostraca</taxon>
        <taxon>Eucarida</taxon>
        <taxon>Decapoda</taxon>
        <taxon>Pleocyemata</taxon>
        <taxon>Brachyura</taxon>
        <taxon>Eubrachyura</taxon>
        <taxon>Portunoidea</taxon>
        <taxon>Portunidae</taxon>
        <taxon>Portuninae</taxon>
        <taxon>Portunus</taxon>
    </lineage>
</organism>
<reference evidence="2 3" key="1">
    <citation type="submission" date="2019-05" db="EMBL/GenBank/DDBJ databases">
        <title>Another draft genome of Portunus trituberculatus and its Hox gene families provides insights of decapod evolution.</title>
        <authorList>
            <person name="Jeong J.-H."/>
            <person name="Song I."/>
            <person name="Kim S."/>
            <person name="Choi T."/>
            <person name="Kim D."/>
            <person name="Ryu S."/>
            <person name="Kim W."/>
        </authorList>
    </citation>
    <scope>NUCLEOTIDE SEQUENCE [LARGE SCALE GENOMIC DNA]</scope>
    <source>
        <tissue evidence="2">Muscle</tissue>
    </source>
</reference>
<feature type="region of interest" description="Disordered" evidence="1">
    <location>
        <begin position="124"/>
        <end position="229"/>
    </location>
</feature>
<accession>A0A5B7GQC5</accession>
<keyword evidence="3" id="KW-1185">Reference proteome</keyword>
<evidence type="ECO:0000313" key="3">
    <source>
        <dbReference type="Proteomes" id="UP000324222"/>
    </source>
</evidence>
<protein>
    <submittedName>
        <fullName evidence="2">Uncharacterized protein</fullName>
    </submittedName>
</protein>
<proteinExistence type="predicted"/>
<sequence>MWWAAASGECHGERVPGGGVPGRWSVAGITINMSQVVQGEAVLAAGLRRGGSGVSGPCRVGPDNKHKQHKRLCPVRSSGSACSAAAALAGSGRWLGGVAAVLLPWVRPGAWAVLIVGRPATAPHRCTALPPRPGSPQSRPSRPSRRAHLSPAPPARLTSVPASPSPPVGVTSVPPLRPSLQPNSPQSHTPTLPLPSPYPSRCSSASRPSHPDHLCVAPPRPAATCPSPT</sequence>
<dbReference type="Proteomes" id="UP000324222">
    <property type="component" value="Unassembled WGS sequence"/>
</dbReference>
<evidence type="ECO:0000256" key="1">
    <source>
        <dbReference type="SAM" id="MobiDB-lite"/>
    </source>
</evidence>
<dbReference type="AlphaFoldDB" id="A0A5B7GQC5"/>
<comment type="caution">
    <text evidence="2">The sequence shown here is derived from an EMBL/GenBank/DDBJ whole genome shotgun (WGS) entry which is preliminary data.</text>
</comment>
<gene>
    <name evidence="2" type="ORF">E2C01_053456</name>
</gene>
<evidence type="ECO:0000313" key="2">
    <source>
        <dbReference type="EMBL" id="MPC59437.1"/>
    </source>
</evidence>
<feature type="compositionally biased region" description="Low complexity" evidence="1">
    <location>
        <begin position="155"/>
        <end position="174"/>
    </location>
</feature>
<dbReference type="EMBL" id="VSRR010016562">
    <property type="protein sequence ID" value="MPC59437.1"/>
    <property type="molecule type" value="Genomic_DNA"/>
</dbReference>